<proteinExistence type="predicted"/>
<sequence>MNTFIKPLLTLATIFIFQATETHAQNFDTATLKLANADASKNKDPNHTKTKERIPRKAATLSAILPGLGQIYNRKIWKVPIVYAALGTTGGLFLYNLKWYQKYRQGVLVIDILNKSKTKPGDSTAYFKLDRVVKITYENSGIEAVRFSRNDLRKNVDYAAIYFAVAWALNVIDATVDAHLSGFDVSPDLSLKIQPDYNILNRTAGLSLALKIK</sequence>
<protein>
    <submittedName>
        <fullName evidence="3">DUF5683 domain-containing protein</fullName>
    </submittedName>
</protein>
<feature type="chain" id="PRO_5045523237" evidence="1">
    <location>
        <begin position="25"/>
        <end position="213"/>
    </location>
</feature>
<comment type="caution">
    <text evidence="3">The sequence shown here is derived from an EMBL/GenBank/DDBJ whole genome shotgun (WGS) entry which is preliminary data.</text>
</comment>
<evidence type="ECO:0000256" key="1">
    <source>
        <dbReference type="SAM" id="SignalP"/>
    </source>
</evidence>
<dbReference type="InterPro" id="IPR043738">
    <property type="entry name" value="DUF5683"/>
</dbReference>
<gene>
    <name evidence="3" type="ORF">MKP09_16410</name>
</gene>
<evidence type="ECO:0000313" key="4">
    <source>
        <dbReference type="Proteomes" id="UP001202248"/>
    </source>
</evidence>
<dbReference type="EMBL" id="JAKWBL010000003">
    <property type="protein sequence ID" value="MCH5599381.1"/>
    <property type="molecule type" value="Genomic_DNA"/>
</dbReference>
<evidence type="ECO:0000313" key="3">
    <source>
        <dbReference type="EMBL" id="MCH5599381.1"/>
    </source>
</evidence>
<dbReference type="RefSeq" id="WP_240831221.1">
    <property type="nucleotide sequence ID" value="NZ_JAKWBL010000003.1"/>
</dbReference>
<keyword evidence="1" id="KW-0732">Signal</keyword>
<dbReference type="Proteomes" id="UP001202248">
    <property type="component" value="Unassembled WGS sequence"/>
</dbReference>
<reference evidence="3 4" key="1">
    <citation type="submission" date="2022-02" db="EMBL/GenBank/DDBJ databases">
        <authorList>
            <person name="Min J."/>
        </authorList>
    </citation>
    <scope>NUCLEOTIDE SEQUENCE [LARGE SCALE GENOMIC DNA]</scope>
    <source>
        <strain evidence="3 4">GR10-1</strain>
    </source>
</reference>
<feature type="signal peptide" evidence="1">
    <location>
        <begin position="1"/>
        <end position="24"/>
    </location>
</feature>
<organism evidence="3 4">
    <name type="scientific">Niabella ginsengisoli</name>
    <dbReference type="NCBI Taxonomy" id="522298"/>
    <lineage>
        <taxon>Bacteria</taxon>
        <taxon>Pseudomonadati</taxon>
        <taxon>Bacteroidota</taxon>
        <taxon>Chitinophagia</taxon>
        <taxon>Chitinophagales</taxon>
        <taxon>Chitinophagaceae</taxon>
        <taxon>Niabella</taxon>
    </lineage>
</organism>
<keyword evidence="4" id="KW-1185">Reference proteome</keyword>
<evidence type="ECO:0000259" key="2">
    <source>
        <dbReference type="Pfam" id="PF18935"/>
    </source>
</evidence>
<feature type="domain" description="DUF5683" evidence="2">
    <location>
        <begin position="53"/>
        <end position="210"/>
    </location>
</feature>
<dbReference type="Pfam" id="PF18935">
    <property type="entry name" value="DUF5683"/>
    <property type="match status" value="1"/>
</dbReference>
<accession>A0ABS9SM66</accession>
<name>A0ABS9SM66_9BACT</name>